<dbReference type="InterPro" id="IPR036010">
    <property type="entry name" value="2Fe-2S_ferredoxin-like_sf"/>
</dbReference>
<keyword evidence="7 14" id="KW-0560">Oxidoreductase</keyword>
<feature type="region of interest" description="Disordered" evidence="11">
    <location>
        <begin position="1"/>
        <end position="68"/>
    </location>
</feature>
<feature type="domain" description="4Fe-4S ferredoxin-type" evidence="13">
    <location>
        <begin position="217"/>
        <end position="291"/>
    </location>
</feature>
<keyword evidence="8" id="KW-0408">Iron</keyword>
<evidence type="ECO:0000256" key="10">
    <source>
        <dbReference type="ARBA" id="ARBA00034078"/>
    </source>
</evidence>
<evidence type="ECO:0000313" key="15">
    <source>
        <dbReference type="Proteomes" id="UP000663525"/>
    </source>
</evidence>
<evidence type="ECO:0000256" key="5">
    <source>
        <dbReference type="ARBA" id="ARBA00022714"/>
    </source>
</evidence>
<dbReference type="FunFam" id="1.10.1060.10:FF:000003">
    <property type="entry name" value="Succinate dehydrogenase iron-sulfur subunit"/>
    <property type="match status" value="1"/>
</dbReference>
<comment type="cofactor">
    <cofactor evidence="1">
        <name>[3Fe-4S] cluster</name>
        <dbReference type="ChEBI" id="CHEBI:21137"/>
    </cofactor>
</comment>
<sequence>MSTDTDAETETDVEADAEADVDASTDAEATDIDAPEPDVSVHRTRRLEEKDRRREDRAADERAAAESLAGQETVELKVFRYDPEVEGKEEPRFDTFNVPFHTGMTVLDALIYARDHYDSSLTFRHSCQQAICGSDALFINGSQRLGCKTQLADLDEPIRVEPLPHQEVVKDLVVDMEHFYDQMEAVEPYFDPDDLPEGELEEQRQSRDNREKIKMSTRCIWCGACMSSCNIAAGDNQYLGPAAINKAYRFAMDEREGDDRKQERMEIIEQEHGVWRCQTQFSCTEVCPKDIPLTEHIQELKREAVKSNLKFW</sequence>
<dbReference type="GeneID" id="68855130"/>
<proteinExistence type="inferred from homology"/>
<dbReference type="InterPro" id="IPR012675">
    <property type="entry name" value="Beta-grasp_dom_sf"/>
</dbReference>
<evidence type="ECO:0000256" key="11">
    <source>
        <dbReference type="SAM" id="MobiDB-lite"/>
    </source>
</evidence>
<dbReference type="GO" id="GO:0051537">
    <property type="term" value="F:2 iron, 2 sulfur cluster binding"/>
    <property type="evidence" value="ECO:0007669"/>
    <property type="project" value="UniProtKB-KW"/>
</dbReference>
<protein>
    <submittedName>
        <fullName evidence="14">Succinate dehydrogenase/fumarate reductase, Fe-Sprotein subunit</fullName>
        <ecNumber evidence="14">1.3.5.1</ecNumber>
        <ecNumber evidence="14">1.3.5.4</ecNumber>
    </submittedName>
</protein>
<evidence type="ECO:0000256" key="3">
    <source>
        <dbReference type="ARBA" id="ARBA00009433"/>
    </source>
</evidence>
<dbReference type="GO" id="GO:0006099">
    <property type="term" value="P:tricarboxylic acid cycle"/>
    <property type="evidence" value="ECO:0007669"/>
    <property type="project" value="InterPro"/>
</dbReference>
<comment type="similarity">
    <text evidence="3">Belongs to the succinate dehydrogenase/fumarate reductase iron-sulfur protein family.</text>
</comment>
<dbReference type="AlphaFoldDB" id="A0A897N4S7"/>
<comment type="cofactor">
    <cofactor evidence="2">
        <name>[4Fe-4S] cluster</name>
        <dbReference type="ChEBI" id="CHEBI:49883"/>
    </cofactor>
</comment>
<dbReference type="Gene3D" id="3.10.20.30">
    <property type="match status" value="1"/>
</dbReference>
<comment type="cofactor">
    <cofactor evidence="10">
        <name>[2Fe-2S] cluster</name>
        <dbReference type="ChEBI" id="CHEBI:190135"/>
    </cofactor>
</comment>
<feature type="compositionally biased region" description="Acidic residues" evidence="11">
    <location>
        <begin position="1"/>
        <end position="36"/>
    </location>
</feature>
<dbReference type="GO" id="GO:0046872">
    <property type="term" value="F:metal ion binding"/>
    <property type="evidence" value="ECO:0007669"/>
    <property type="project" value="UniProtKB-KW"/>
</dbReference>
<dbReference type="GO" id="GO:0022904">
    <property type="term" value="P:respiratory electron transport chain"/>
    <property type="evidence" value="ECO:0007669"/>
    <property type="project" value="TreeGrafter"/>
</dbReference>
<keyword evidence="6" id="KW-0479">Metal-binding</keyword>
<keyword evidence="4" id="KW-0004">4Fe-4S</keyword>
<reference evidence="14" key="1">
    <citation type="submission" date="2020-11" db="EMBL/GenBank/DDBJ databases">
        <title>Carbohydrate-dependent, anaerobic sulfur respiration: A novel catabolism in halophilic archaea.</title>
        <authorList>
            <person name="Sorokin D.Y."/>
            <person name="Messina E."/>
            <person name="Smedile F."/>
            <person name="La Cono V."/>
            <person name="Hallsworth J.E."/>
            <person name="Yakimov M.M."/>
        </authorList>
    </citation>
    <scope>NUCLEOTIDE SEQUENCE</scope>
    <source>
        <strain evidence="14">HSR12-1</strain>
    </source>
</reference>
<evidence type="ECO:0000256" key="8">
    <source>
        <dbReference type="ARBA" id="ARBA00023004"/>
    </source>
</evidence>
<evidence type="ECO:0000256" key="9">
    <source>
        <dbReference type="ARBA" id="ARBA00023014"/>
    </source>
</evidence>
<dbReference type="EC" id="1.3.5.1" evidence="14"/>
<organism evidence="14 15">
    <name type="scientific">Halapricum desulfuricans</name>
    <dbReference type="NCBI Taxonomy" id="2841257"/>
    <lineage>
        <taxon>Archaea</taxon>
        <taxon>Methanobacteriati</taxon>
        <taxon>Methanobacteriota</taxon>
        <taxon>Stenosarchaea group</taxon>
        <taxon>Halobacteria</taxon>
        <taxon>Halobacteriales</taxon>
        <taxon>Haloarculaceae</taxon>
        <taxon>Halapricum</taxon>
    </lineage>
</organism>
<dbReference type="GO" id="GO:0008177">
    <property type="term" value="F:succinate dehydrogenase (quinone) activity"/>
    <property type="evidence" value="ECO:0007669"/>
    <property type="project" value="UniProtKB-EC"/>
</dbReference>
<dbReference type="PANTHER" id="PTHR11921:SF29">
    <property type="entry name" value="SUCCINATE DEHYDROGENASE [UBIQUINONE] IRON-SULFUR SUBUNIT, MITOCHONDRIAL"/>
    <property type="match status" value="1"/>
</dbReference>
<dbReference type="GO" id="GO:0009055">
    <property type="term" value="F:electron transfer activity"/>
    <property type="evidence" value="ECO:0007669"/>
    <property type="project" value="InterPro"/>
</dbReference>
<dbReference type="Pfam" id="PF13085">
    <property type="entry name" value="Fer2_3"/>
    <property type="match status" value="1"/>
</dbReference>
<dbReference type="Pfam" id="PF13183">
    <property type="entry name" value="Fer4_8"/>
    <property type="match status" value="1"/>
</dbReference>
<dbReference type="EC" id="1.3.5.4" evidence="14"/>
<dbReference type="FunFam" id="3.10.20.30:FF:000063">
    <property type="entry name" value="Succinate dehydrogenase subunit B"/>
    <property type="match status" value="1"/>
</dbReference>
<evidence type="ECO:0000256" key="6">
    <source>
        <dbReference type="ARBA" id="ARBA00022723"/>
    </source>
</evidence>
<dbReference type="NCBIfam" id="TIGR00384">
    <property type="entry name" value="dhsB"/>
    <property type="match status" value="1"/>
</dbReference>
<dbReference type="InterPro" id="IPR004489">
    <property type="entry name" value="Succ_DH/fum_Rdtase_Fe-S"/>
</dbReference>
<dbReference type="Proteomes" id="UP000663525">
    <property type="component" value="Chromosome"/>
</dbReference>
<feature type="compositionally biased region" description="Basic and acidic residues" evidence="11">
    <location>
        <begin position="46"/>
        <end position="64"/>
    </location>
</feature>
<dbReference type="InterPro" id="IPR050573">
    <property type="entry name" value="SDH/FRD_Iron-Sulfur"/>
</dbReference>
<dbReference type="PANTHER" id="PTHR11921">
    <property type="entry name" value="SUCCINATE DEHYDROGENASE IRON-SULFUR PROTEIN"/>
    <property type="match status" value="1"/>
</dbReference>
<feature type="domain" description="Succinate dehydogenase/fumarate reductase N-terminal" evidence="12">
    <location>
        <begin position="76"/>
        <end position="180"/>
    </location>
</feature>
<dbReference type="InterPro" id="IPR009051">
    <property type="entry name" value="Helical_ferredxn"/>
</dbReference>
<feature type="compositionally biased region" description="Acidic residues" evidence="11">
    <location>
        <begin position="190"/>
        <end position="200"/>
    </location>
</feature>
<name>A0A897N4S7_9EURY</name>
<keyword evidence="5" id="KW-0001">2Fe-2S</keyword>
<evidence type="ECO:0000256" key="1">
    <source>
        <dbReference type="ARBA" id="ARBA00001927"/>
    </source>
</evidence>
<dbReference type="InterPro" id="IPR017896">
    <property type="entry name" value="4Fe4S_Fe-S-bd"/>
</dbReference>
<keyword evidence="9" id="KW-0411">Iron-sulfur</keyword>
<dbReference type="GO" id="GO:0051539">
    <property type="term" value="F:4 iron, 4 sulfur cluster binding"/>
    <property type="evidence" value="ECO:0007669"/>
    <property type="project" value="UniProtKB-KW"/>
</dbReference>
<gene>
    <name evidence="14" type="primary">sdhB</name>
    <name evidence="14" type="ORF">HSR121_1533</name>
</gene>
<evidence type="ECO:0000256" key="2">
    <source>
        <dbReference type="ARBA" id="ARBA00001966"/>
    </source>
</evidence>
<dbReference type="RefSeq" id="WP_229115672.1">
    <property type="nucleotide sequence ID" value="NZ_CP064787.1"/>
</dbReference>
<dbReference type="Gene3D" id="1.10.1060.10">
    <property type="entry name" value="Alpha-helical ferredoxin"/>
    <property type="match status" value="1"/>
</dbReference>
<accession>A0A897N4S7</accession>
<evidence type="ECO:0000256" key="4">
    <source>
        <dbReference type="ARBA" id="ARBA00022485"/>
    </source>
</evidence>
<evidence type="ECO:0000259" key="13">
    <source>
        <dbReference type="Pfam" id="PF13183"/>
    </source>
</evidence>
<dbReference type="NCBIfam" id="NF004616">
    <property type="entry name" value="PRK05950.1"/>
    <property type="match status" value="1"/>
</dbReference>
<dbReference type="SUPFAM" id="SSF46548">
    <property type="entry name" value="alpha-helical ferredoxin"/>
    <property type="match status" value="1"/>
</dbReference>
<evidence type="ECO:0000259" key="12">
    <source>
        <dbReference type="Pfam" id="PF13085"/>
    </source>
</evidence>
<dbReference type="SUPFAM" id="SSF54292">
    <property type="entry name" value="2Fe-2S ferredoxin-like"/>
    <property type="match status" value="1"/>
</dbReference>
<evidence type="ECO:0000256" key="7">
    <source>
        <dbReference type="ARBA" id="ARBA00023002"/>
    </source>
</evidence>
<feature type="region of interest" description="Disordered" evidence="11">
    <location>
        <begin position="190"/>
        <end position="209"/>
    </location>
</feature>
<dbReference type="EMBL" id="CP064787">
    <property type="protein sequence ID" value="QSG05875.1"/>
    <property type="molecule type" value="Genomic_DNA"/>
</dbReference>
<dbReference type="InterPro" id="IPR025192">
    <property type="entry name" value="Succ_DH/fum_Rdtase_N"/>
</dbReference>
<evidence type="ECO:0000313" key="14">
    <source>
        <dbReference type="EMBL" id="QSG05875.1"/>
    </source>
</evidence>